<dbReference type="Pfam" id="PF00908">
    <property type="entry name" value="dTDP_sugar_isom"/>
    <property type="match status" value="1"/>
</dbReference>
<evidence type="ECO:0000256" key="1">
    <source>
        <dbReference type="ARBA" id="ARBA00010154"/>
    </source>
</evidence>
<dbReference type="PANTHER" id="PTHR21047:SF2">
    <property type="entry name" value="THYMIDINE DIPHOSPHO-4-KETO-RHAMNOSE 3,5-EPIMERASE"/>
    <property type="match status" value="1"/>
</dbReference>
<sequence>MKYTPLAVDGVYLVEMEPFSDERGTFARAFDTSEFEQHGMRPEVAQCNVSTNHKAGTVRGLHLSLPGHPESKFIRCTRGAIVDVAVDVRPGSPTYLQHVAVELSADNRHALYLPPHLAHAYQSLTDDTEVLYMVSVSYAPGAEVGYRYDDPAFGLSWPLPVSAISDKDASWPAFSDEANAATFAARRPS</sequence>
<evidence type="ECO:0000313" key="5">
    <source>
        <dbReference type="Proteomes" id="UP000198589"/>
    </source>
</evidence>
<dbReference type="RefSeq" id="WP_092201821.1">
    <property type="nucleotide sequence ID" value="NZ_FOND01000015.1"/>
</dbReference>
<evidence type="ECO:0000256" key="3">
    <source>
        <dbReference type="PIRSR" id="PIRSR600888-3"/>
    </source>
</evidence>
<dbReference type="AlphaFoldDB" id="A0A1I2JF88"/>
<dbReference type="InterPro" id="IPR000888">
    <property type="entry name" value="RmlC-like"/>
</dbReference>
<dbReference type="CDD" id="cd00438">
    <property type="entry name" value="cupin_RmlC"/>
    <property type="match status" value="1"/>
</dbReference>
<keyword evidence="5" id="KW-1185">Reference proteome</keyword>
<dbReference type="InterPro" id="IPR011051">
    <property type="entry name" value="RmlC_Cupin_sf"/>
</dbReference>
<dbReference type="Gene3D" id="2.60.120.10">
    <property type="entry name" value="Jelly Rolls"/>
    <property type="match status" value="1"/>
</dbReference>
<dbReference type="SUPFAM" id="SSF51182">
    <property type="entry name" value="RmlC-like cupins"/>
    <property type="match status" value="1"/>
</dbReference>
<dbReference type="GO" id="GO:0019305">
    <property type="term" value="P:dTDP-rhamnose biosynthetic process"/>
    <property type="evidence" value="ECO:0007669"/>
    <property type="project" value="TreeGrafter"/>
</dbReference>
<dbReference type="GO" id="GO:0005829">
    <property type="term" value="C:cytosol"/>
    <property type="evidence" value="ECO:0007669"/>
    <property type="project" value="TreeGrafter"/>
</dbReference>
<gene>
    <name evidence="4" type="ORF">SAMN05216574_115142</name>
</gene>
<name>A0A1I2JF88_9ACTN</name>
<organism evidence="4 5">
    <name type="scientific">Blastococcus tunisiensis</name>
    <dbReference type="NCBI Taxonomy" id="1798228"/>
    <lineage>
        <taxon>Bacteria</taxon>
        <taxon>Bacillati</taxon>
        <taxon>Actinomycetota</taxon>
        <taxon>Actinomycetes</taxon>
        <taxon>Geodermatophilales</taxon>
        <taxon>Geodermatophilaceae</taxon>
        <taxon>Blastococcus</taxon>
    </lineage>
</organism>
<protein>
    <submittedName>
        <fullName evidence="4">dTDP-4-dehydrorhamnose 3,5-epimerase</fullName>
    </submittedName>
</protein>
<feature type="site" description="Participates in a stacking interaction with the thymidine ring of dTDP-4-oxo-6-deoxyglucose" evidence="3">
    <location>
        <position position="138"/>
    </location>
</feature>
<evidence type="ECO:0000313" key="4">
    <source>
        <dbReference type="EMBL" id="SFF51827.1"/>
    </source>
</evidence>
<dbReference type="STRING" id="1798228.SAMN05216574_115142"/>
<dbReference type="GO" id="GO:0000271">
    <property type="term" value="P:polysaccharide biosynthetic process"/>
    <property type="evidence" value="ECO:0007669"/>
    <property type="project" value="TreeGrafter"/>
</dbReference>
<evidence type="ECO:0000256" key="2">
    <source>
        <dbReference type="PIRSR" id="PIRSR600888-1"/>
    </source>
</evidence>
<dbReference type="GO" id="GO:0008830">
    <property type="term" value="F:dTDP-4-dehydrorhamnose 3,5-epimerase activity"/>
    <property type="evidence" value="ECO:0007669"/>
    <property type="project" value="InterPro"/>
</dbReference>
<reference evidence="5" key="1">
    <citation type="submission" date="2016-10" db="EMBL/GenBank/DDBJ databases">
        <authorList>
            <person name="Varghese N."/>
            <person name="Submissions S."/>
        </authorList>
    </citation>
    <scope>NUCLEOTIDE SEQUENCE [LARGE SCALE GENOMIC DNA]</scope>
    <source>
        <strain evidence="5">DSM 46838</strain>
    </source>
</reference>
<dbReference type="Proteomes" id="UP000198589">
    <property type="component" value="Unassembled WGS sequence"/>
</dbReference>
<dbReference type="InterPro" id="IPR014710">
    <property type="entry name" value="RmlC-like_jellyroll"/>
</dbReference>
<accession>A0A1I2JF88</accession>
<dbReference type="EMBL" id="FOND01000015">
    <property type="protein sequence ID" value="SFF51827.1"/>
    <property type="molecule type" value="Genomic_DNA"/>
</dbReference>
<dbReference type="PANTHER" id="PTHR21047">
    <property type="entry name" value="DTDP-6-DEOXY-D-GLUCOSE-3,5 EPIMERASE"/>
    <property type="match status" value="1"/>
</dbReference>
<dbReference type="OrthoDB" id="9800680at2"/>
<comment type="similarity">
    <text evidence="1">Belongs to the dTDP-4-dehydrorhamnose 3,5-epimerase family.</text>
</comment>
<proteinExistence type="inferred from homology"/>
<feature type="active site" description="Proton acceptor" evidence="2">
    <location>
        <position position="62"/>
    </location>
</feature>
<feature type="active site" description="Proton donor" evidence="2">
    <location>
        <position position="132"/>
    </location>
</feature>